<protein>
    <submittedName>
        <fullName evidence="2">Nodulation protein NodZ</fullName>
    </submittedName>
</protein>
<dbReference type="Gene3D" id="3.40.50.11350">
    <property type="match status" value="1"/>
</dbReference>
<sequence>MPILQMTDAPQTYAVSKFTNSGFGDHLSCVFGTWWYARQTGRTLVIDWRGSRFNPTPGQNCFFAFFKEITSLGGVPVIADDRVAQMDLPLPVYPDKWTAQTLKGATHVPHTADEIRAMNALVAQTTPRPEPTVVINQHIHTIPAAAHMRPLLAELQFADKVSAAADAFCAQHWKGRTAIGVHIRHGNGENIGGRASYWLDPIPLLRQLRLNQQFDLHQRSAAGTARGKYHDNAAPSLTDTPHTSRTESRLYRDVAARITDLRGTPDFQDAVVFLCTDAKRVEEGLARHIDGICTYPKHMLQEGGGPLHQVSLAAESRTDGFAPVESDIVTEMLIELELLRRTRALVCIPSQFSVISRLELPAERQFFLTPSVRNRLISRMFDRFSRRRSA</sequence>
<feature type="region of interest" description="Disordered" evidence="1">
    <location>
        <begin position="221"/>
        <end position="246"/>
    </location>
</feature>
<reference evidence="2 3" key="1">
    <citation type="submission" date="2024-08" db="EMBL/GenBank/DDBJ databases">
        <title>Tateyamaria sp. nov., isolated from marine algae.</title>
        <authorList>
            <person name="Choi B.J."/>
            <person name="Kim J.M."/>
            <person name="Lee J.K."/>
            <person name="Choi D.G."/>
            <person name="Bayburt H."/>
            <person name="Baek J.H."/>
            <person name="Han D.M."/>
            <person name="Jeon C.O."/>
        </authorList>
    </citation>
    <scope>NUCLEOTIDE SEQUENCE [LARGE SCALE GENOMIC DNA]</scope>
    <source>
        <strain evidence="2 3">KMU-156</strain>
    </source>
</reference>
<gene>
    <name evidence="2" type="ORF">ACERZ8_00040</name>
</gene>
<keyword evidence="3" id="KW-1185">Reference proteome</keyword>
<dbReference type="Proteomes" id="UP001627408">
    <property type="component" value="Unassembled WGS sequence"/>
</dbReference>
<dbReference type="RefSeq" id="WP_407590087.1">
    <property type="nucleotide sequence ID" value="NZ_JBHDIY010000001.1"/>
</dbReference>
<evidence type="ECO:0000256" key="1">
    <source>
        <dbReference type="SAM" id="MobiDB-lite"/>
    </source>
</evidence>
<evidence type="ECO:0000313" key="3">
    <source>
        <dbReference type="Proteomes" id="UP001627408"/>
    </source>
</evidence>
<dbReference type="Gene3D" id="3.40.50.11340">
    <property type="match status" value="1"/>
</dbReference>
<accession>A0ABW8UN15</accession>
<evidence type="ECO:0000313" key="2">
    <source>
        <dbReference type="EMBL" id="MFL4468332.1"/>
    </source>
</evidence>
<dbReference type="EMBL" id="JBHDIY010000001">
    <property type="protein sequence ID" value="MFL4468332.1"/>
    <property type="molecule type" value="Genomic_DNA"/>
</dbReference>
<name>A0ABW8UN15_9RHOB</name>
<comment type="caution">
    <text evidence="2">The sequence shown here is derived from an EMBL/GenBank/DDBJ whole genome shotgun (WGS) entry which is preliminary data.</text>
</comment>
<dbReference type="Pfam" id="PF05830">
    <property type="entry name" value="NodZ"/>
    <property type="match status" value="2"/>
</dbReference>
<dbReference type="InterPro" id="IPR008716">
    <property type="entry name" value="NodZ"/>
</dbReference>
<organism evidence="2 3">
    <name type="scientific">Tateyamaria armeniaca</name>
    <dbReference type="NCBI Taxonomy" id="2518930"/>
    <lineage>
        <taxon>Bacteria</taxon>
        <taxon>Pseudomonadati</taxon>
        <taxon>Pseudomonadota</taxon>
        <taxon>Alphaproteobacteria</taxon>
        <taxon>Rhodobacterales</taxon>
        <taxon>Roseobacteraceae</taxon>
        <taxon>Tateyamaria</taxon>
    </lineage>
</organism>
<proteinExistence type="predicted"/>